<keyword evidence="7" id="KW-1185">Reference proteome</keyword>
<feature type="transmembrane region" description="Helical" evidence="5">
    <location>
        <begin position="36"/>
        <end position="61"/>
    </location>
</feature>
<sequence>MLIISTHRSRSLWIKIGLYGGYPRTKVLVAGFKKGMVYYGMLLGLGNLSFNLYLSVTLNALSEVPSSLVTFFMIGKLKRRSSLLGLTTLSGICSVMCIVAGKVSTTLQIGLELVSFFSACTALDLMLIYMLELFPTCVWNSTLSMLRQAIVLGGAISTVLVAAGDEDMPISDIMEEEKYKFEYDNLS</sequence>
<keyword evidence="4 5" id="KW-0472">Membrane</keyword>
<gene>
    <name evidence="6" type="ORF">Ddye_014309</name>
</gene>
<feature type="transmembrane region" description="Helical" evidence="5">
    <location>
        <begin position="146"/>
        <end position="164"/>
    </location>
</feature>
<dbReference type="GO" id="GO:0016020">
    <property type="term" value="C:membrane"/>
    <property type="evidence" value="ECO:0007669"/>
    <property type="project" value="UniProtKB-SubCell"/>
</dbReference>
<evidence type="ECO:0000313" key="6">
    <source>
        <dbReference type="EMBL" id="KAK2654453.1"/>
    </source>
</evidence>
<comment type="subcellular location">
    <subcellularLocation>
        <location evidence="1">Membrane</location>
        <topology evidence="1">Multi-pass membrane protein</topology>
    </subcellularLocation>
</comment>
<accession>A0AAD9X832</accession>
<dbReference type="SUPFAM" id="SSF103473">
    <property type="entry name" value="MFS general substrate transporter"/>
    <property type="match status" value="1"/>
</dbReference>
<keyword evidence="2 5" id="KW-0812">Transmembrane</keyword>
<organism evidence="6 7">
    <name type="scientific">Dipteronia dyeriana</name>
    <dbReference type="NCBI Taxonomy" id="168575"/>
    <lineage>
        <taxon>Eukaryota</taxon>
        <taxon>Viridiplantae</taxon>
        <taxon>Streptophyta</taxon>
        <taxon>Embryophyta</taxon>
        <taxon>Tracheophyta</taxon>
        <taxon>Spermatophyta</taxon>
        <taxon>Magnoliopsida</taxon>
        <taxon>eudicotyledons</taxon>
        <taxon>Gunneridae</taxon>
        <taxon>Pentapetalae</taxon>
        <taxon>rosids</taxon>
        <taxon>malvids</taxon>
        <taxon>Sapindales</taxon>
        <taxon>Sapindaceae</taxon>
        <taxon>Hippocastanoideae</taxon>
        <taxon>Acereae</taxon>
        <taxon>Dipteronia</taxon>
    </lineage>
</organism>
<name>A0AAD9X832_9ROSI</name>
<dbReference type="InterPro" id="IPR036259">
    <property type="entry name" value="MFS_trans_sf"/>
</dbReference>
<dbReference type="PANTHER" id="PTHR24064">
    <property type="entry name" value="SOLUTE CARRIER FAMILY 22 MEMBER"/>
    <property type="match status" value="1"/>
</dbReference>
<dbReference type="Gene3D" id="1.20.1250.20">
    <property type="entry name" value="MFS general substrate transporter like domains"/>
    <property type="match status" value="1"/>
</dbReference>
<proteinExistence type="predicted"/>
<dbReference type="Proteomes" id="UP001280121">
    <property type="component" value="Unassembled WGS sequence"/>
</dbReference>
<evidence type="ECO:0000256" key="4">
    <source>
        <dbReference type="ARBA" id="ARBA00023136"/>
    </source>
</evidence>
<feature type="transmembrane region" description="Helical" evidence="5">
    <location>
        <begin position="113"/>
        <end position="134"/>
    </location>
</feature>
<comment type="caution">
    <text evidence="6">The sequence shown here is derived from an EMBL/GenBank/DDBJ whole genome shotgun (WGS) entry which is preliminary data.</text>
</comment>
<feature type="transmembrane region" description="Helical" evidence="5">
    <location>
        <begin position="82"/>
        <end position="101"/>
    </location>
</feature>
<evidence type="ECO:0000256" key="2">
    <source>
        <dbReference type="ARBA" id="ARBA00022692"/>
    </source>
</evidence>
<protein>
    <submittedName>
        <fullName evidence="6">Uncharacterized protein</fullName>
    </submittedName>
</protein>
<evidence type="ECO:0000256" key="3">
    <source>
        <dbReference type="ARBA" id="ARBA00022989"/>
    </source>
</evidence>
<evidence type="ECO:0000256" key="1">
    <source>
        <dbReference type="ARBA" id="ARBA00004141"/>
    </source>
</evidence>
<reference evidence="6" key="1">
    <citation type="journal article" date="2023" name="Plant J.">
        <title>Genome sequences and population genomics provide insights into the demographic history, inbreeding, and mutation load of two 'living fossil' tree species of Dipteronia.</title>
        <authorList>
            <person name="Feng Y."/>
            <person name="Comes H.P."/>
            <person name="Chen J."/>
            <person name="Zhu S."/>
            <person name="Lu R."/>
            <person name="Zhang X."/>
            <person name="Li P."/>
            <person name="Qiu J."/>
            <person name="Olsen K.M."/>
            <person name="Qiu Y."/>
        </authorList>
    </citation>
    <scope>NUCLEOTIDE SEQUENCE</scope>
    <source>
        <strain evidence="6">KIB01</strain>
    </source>
</reference>
<dbReference type="AlphaFoldDB" id="A0AAD9X832"/>
<evidence type="ECO:0000313" key="7">
    <source>
        <dbReference type="Proteomes" id="UP001280121"/>
    </source>
</evidence>
<keyword evidence="3 5" id="KW-1133">Transmembrane helix</keyword>
<dbReference type="EMBL" id="JANJYI010000004">
    <property type="protein sequence ID" value="KAK2654453.1"/>
    <property type="molecule type" value="Genomic_DNA"/>
</dbReference>
<evidence type="ECO:0000256" key="5">
    <source>
        <dbReference type="SAM" id="Phobius"/>
    </source>
</evidence>